<keyword evidence="2" id="KW-1185">Reference proteome</keyword>
<name>A0ACB8XQZ8_ARCLA</name>
<dbReference type="Proteomes" id="UP001055879">
    <property type="component" value="Linkage Group LG15"/>
</dbReference>
<organism evidence="1 2">
    <name type="scientific">Arctium lappa</name>
    <name type="common">Greater burdock</name>
    <name type="synonym">Lappa major</name>
    <dbReference type="NCBI Taxonomy" id="4217"/>
    <lineage>
        <taxon>Eukaryota</taxon>
        <taxon>Viridiplantae</taxon>
        <taxon>Streptophyta</taxon>
        <taxon>Embryophyta</taxon>
        <taxon>Tracheophyta</taxon>
        <taxon>Spermatophyta</taxon>
        <taxon>Magnoliopsida</taxon>
        <taxon>eudicotyledons</taxon>
        <taxon>Gunneridae</taxon>
        <taxon>Pentapetalae</taxon>
        <taxon>asterids</taxon>
        <taxon>campanulids</taxon>
        <taxon>Asterales</taxon>
        <taxon>Asteraceae</taxon>
        <taxon>Carduoideae</taxon>
        <taxon>Cardueae</taxon>
        <taxon>Arctiinae</taxon>
        <taxon>Arctium</taxon>
    </lineage>
</organism>
<reference evidence="2" key="1">
    <citation type="journal article" date="2022" name="Mol. Ecol. Resour.">
        <title>The genomes of chicory, endive, great burdock and yacon provide insights into Asteraceae palaeo-polyploidization history and plant inulin production.</title>
        <authorList>
            <person name="Fan W."/>
            <person name="Wang S."/>
            <person name="Wang H."/>
            <person name="Wang A."/>
            <person name="Jiang F."/>
            <person name="Liu H."/>
            <person name="Zhao H."/>
            <person name="Xu D."/>
            <person name="Zhang Y."/>
        </authorList>
    </citation>
    <scope>NUCLEOTIDE SEQUENCE [LARGE SCALE GENOMIC DNA]</scope>
    <source>
        <strain evidence="2">cv. Niubang</strain>
    </source>
</reference>
<comment type="caution">
    <text evidence="1">The sequence shown here is derived from an EMBL/GenBank/DDBJ whole genome shotgun (WGS) entry which is preliminary data.</text>
</comment>
<accession>A0ACB8XQZ8</accession>
<protein>
    <submittedName>
        <fullName evidence="1">Uncharacterized protein</fullName>
    </submittedName>
</protein>
<sequence length="236" mass="26673">MSTKNDEGVAINWTDESIAIFCDVYINFITKNGLEERWDHLFGDAVATGGESCVAPSSTPEFVDQSASQSVSQVEEIQNKEGGTEDAYNNDCSQHSNRLENLDVQEDGFWQDFLEDVRGTNTKKDEVSIDEIMDIMNRISANSDFEVGGDTWCHAMLMFRDPTSREIFFKMPSDDARNDAEDMVFNVVQQHGDYIPMEELDGETSSNQGNMRGSSNEMREIRNNIANMIWNANNVF</sequence>
<evidence type="ECO:0000313" key="1">
    <source>
        <dbReference type="EMBL" id="KAI3672861.1"/>
    </source>
</evidence>
<proteinExistence type="predicted"/>
<evidence type="ECO:0000313" key="2">
    <source>
        <dbReference type="Proteomes" id="UP001055879"/>
    </source>
</evidence>
<reference evidence="1 2" key="2">
    <citation type="journal article" date="2022" name="Mol. Ecol. Resour.">
        <title>The genomes of chicory, endive, great burdock and yacon provide insights into Asteraceae paleo-polyploidization history and plant inulin production.</title>
        <authorList>
            <person name="Fan W."/>
            <person name="Wang S."/>
            <person name="Wang H."/>
            <person name="Wang A."/>
            <person name="Jiang F."/>
            <person name="Liu H."/>
            <person name="Zhao H."/>
            <person name="Xu D."/>
            <person name="Zhang Y."/>
        </authorList>
    </citation>
    <scope>NUCLEOTIDE SEQUENCE [LARGE SCALE GENOMIC DNA]</scope>
    <source>
        <strain evidence="2">cv. Niubang</strain>
    </source>
</reference>
<gene>
    <name evidence="1" type="ORF">L6452_38961</name>
</gene>
<dbReference type="EMBL" id="CM042061">
    <property type="protein sequence ID" value="KAI3672861.1"/>
    <property type="molecule type" value="Genomic_DNA"/>
</dbReference>